<feature type="binding site" evidence="14">
    <location>
        <begin position="111"/>
        <end position="117"/>
    </location>
    <ligand>
        <name>ATP</name>
        <dbReference type="ChEBI" id="CHEBI:30616"/>
    </ligand>
</feature>
<keyword evidence="4 14" id="KW-0963">Cytoplasm</keyword>
<dbReference type="EC" id="6.3.2.8" evidence="3 14"/>
<comment type="catalytic activity">
    <reaction evidence="13 14">
        <text>UDP-N-acetyl-alpha-D-muramate + L-alanine + ATP = UDP-N-acetyl-alpha-D-muramoyl-L-alanine + ADP + phosphate + H(+)</text>
        <dbReference type="Rhea" id="RHEA:23372"/>
        <dbReference type="ChEBI" id="CHEBI:15378"/>
        <dbReference type="ChEBI" id="CHEBI:30616"/>
        <dbReference type="ChEBI" id="CHEBI:43474"/>
        <dbReference type="ChEBI" id="CHEBI:57972"/>
        <dbReference type="ChEBI" id="CHEBI:70757"/>
        <dbReference type="ChEBI" id="CHEBI:83898"/>
        <dbReference type="ChEBI" id="CHEBI:456216"/>
        <dbReference type="EC" id="6.3.2.8"/>
    </reaction>
</comment>
<feature type="domain" description="Mur ligase N-terminal catalytic" evidence="16">
    <location>
        <begin position="6"/>
        <end position="104"/>
    </location>
</feature>
<keyword evidence="5 14" id="KW-0436">Ligase</keyword>
<dbReference type="InterPro" id="IPR036565">
    <property type="entry name" value="Mur-like_cat_sf"/>
</dbReference>
<dbReference type="GO" id="GO:0008360">
    <property type="term" value="P:regulation of cell shape"/>
    <property type="evidence" value="ECO:0007669"/>
    <property type="project" value="UniProtKB-KW"/>
</dbReference>
<keyword evidence="10 14" id="KW-0573">Peptidoglycan synthesis</keyword>
<evidence type="ECO:0000256" key="7">
    <source>
        <dbReference type="ARBA" id="ARBA00022741"/>
    </source>
</evidence>
<dbReference type="GO" id="GO:0008763">
    <property type="term" value="F:UDP-N-acetylmuramate-L-alanine ligase activity"/>
    <property type="evidence" value="ECO:0007669"/>
    <property type="project" value="UniProtKB-UniRule"/>
</dbReference>
<dbReference type="RefSeq" id="WP_013637958.1">
    <property type="nucleotide sequence ID" value="NC_015185.1"/>
</dbReference>
<dbReference type="FunCoup" id="F0S257">
    <property type="interactions" value="265"/>
</dbReference>
<dbReference type="SUPFAM" id="SSF51984">
    <property type="entry name" value="MurCD N-terminal domain"/>
    <property type="match status" value="1"/>
</dbReference>
<comment type="subcellular location">
    <subcellularLocation>
        <location evidence="1 14">Cytoplasm</location>
    </subcellularLocation>
</comment>
<keyword evidence="20" id="KW-1185">Reference proteome</keyword>
<evidence type="ECO:0000256" key="10">
    <source>
        <dbReference type="ARBA" id="ARBA00022984"/>
    </source>
</evidence>
<dbReference type="eggNOG" id="COG0773">
    <property type="taxonomic scope" value="Bacteria"/>
</dbReference>
<dbReference type="PANTHER" id="PTHR43445">
    <property type="entry name" value="UDP-N-ACETYLMURAMATE--L-ALANINE LIGASE-RELATED"/>
    <property type="match status" value="1"/>
</dbReference>
<keyword evidence="15" id="KW-1133">Transmembrane helix</keyword>
<evidence type="ECO:0000256" key="11">
    <source>
        <dbReference type="ARBA" id="ARBA00023306"/>
    </source>
</evidence>
<evidence type="ECO:0000256" key="9">
    <source>
        <dbReference type="ARBA" id="ARBA00022960"/>
    </source>
</evidence>
<comment type="function">
    <text evidence="14">Cell wall formation.</text>
</comment>
<comment type="similarity">
    <text evidence="14">Belongs to the MurCDEF family.</text>
</comment>
<dbReference type="SUPFAM" id="SSF53623">
    <property type="entry name" value="MurD-like peptide ligases, catalytic domain"/>
    <property type="match status" value="1"/>
</dbReference>
<evidence type="ECO:0000256" key="1">
    <source>
        <dbReference type="ARBA" id="ARBA00004496"/>
    </source>
</evidence>
<gene>
    <name evidence="14" type="primary">murC</name>
    <name evidence="19" type="ordered locus">Dester_0344</name>
</gene>
<dbReference type="InterPro" id="IPR000713">
    <property type="entry name" value="Mur_ligase_N"/>
</dbReference>
<evidence type="ECO:0000256" key="14">
    <source>
        <dbReference type="HAMAP-Rule" id="MF_00046"/>
    </source>
</evidence>
<dbReference type="GO" id="GO:0009252">
    <property type="term" value="P:peptidoglycan biosynthetic process"/>
    <property type="evidence" value="ECO:0007669"/>
    <property type="project" value="UniProtKB-UniRule"/>
</dbReference>
<evidence type="ECO:0000256" key="6">
    <source>
        <dbReference type="ARBA" id="ARBA00022618"/>
    </source>
</evidence>
<evidence type="ECO:0000259" key="16">
    <source>
        <dbReference type="Pfam" id="PF01225"/>
    </source>
</evidence>
<evidence type="ECO:0000313" key="20">
    <source>
        <dbReference type="Proteomes" id="UP000007102"/>
    </source>
</evidence>
<keyword evidence="7 14" id="KW-0547">Nucleotide-binding</keyword>
<dbReference type="InParanoid" id="F0S257"/>
<dbReference type="HAMAP" id="MF_00046">
    <property type="entry name" value="MurC"/>
    <property type="match status" value="1"/>
</dbReference>
<dbReference type="Gene3D" id="3.40.50.720">
    <property type="entry name" value="NAD(P)-binding Rossmann-like Domain"/>
    <property type="match status" value="1"/>
</dbReference>
<dbReference type="InterPro" id="IPR036615">
    <property type="entry name" value="Mur_ligase_C_dom_sf"/>
</dbReference>
<feature type="domain" description="Mur ligase C-terminal" evidence="17">
    <location>
        <begin position="311"/>
        <end position="436"/>
    </location>
</feature>
<dbReference type="Pfam" id="PF01225">
    <property type="entry name" value="Mur_ligase"/>
    <property type="match status" value="1"/>
</dbReference>
<reference evidence="20" key="2">
    <citation type="submission" date="2011-02" db="EMBL/GenBank/DDBJ databases">
        <title>The complete genome of Desulfurobacterium thermolithotrophum DSM 11699.</title>
        <authorList>
            <consortium name="US DOE Joint Genome Institute (JGI-PGF)"/>
            <person name="Lucas S."/>
            <person name="Copeland A."/>
            <person name="Lapidus A."/>
            <person name="Bruce D."/>
            <person name="Goodwin L."/>
            <person name="Pitluck S."/>
            <person name="Kyrpides N."/>
            <person name="Mavromatis K."/>
            <person name="Pagani I."/>
            <person name="Ivanova N."/>
            <person name="Mikhailova N."/>
            <person name="Daligault H."/>
            <person name="Detter J.C."/>
            <person name="Tapia R."/>
            <person name="Han C."/>
            <person name="Land M."/>
            <person name="Hauser L."/>
            <person name="Markowitz V."/>
            <person name="Cheng J.-F."/>
            <person name="Hugenholtz P."/>
            <person name="Woyke T."/>
            <person name="Wu D."/>
            <person name="Spring S."/>
            <person name="Brambilla E."/>
            <person name="Klenk H.-P."/>
            <person name="Eisen J.A."/>
        </authorList>
    </citation>
    <scope>NUCLEOTIDE SEQUENCE [LARGE SCALE GENOMIC DNA]</scope>
    <source>
        <strain evidence="20">DSM 11699 / BSA</strain>
    </source>
</reference>
<evidence type="ECO:0000256" key="13">
    <source>
        <dbReference type="ARBA" id="ARBA00047833"/>
    </source>
</evidence>
<evidence type="ECO:0000256" key="15">
    <source>
        <dbReference type="SAM" id="Phobius"/>
    </source>
</evidence>
<evidence type="ECO:0000256" key="8">
    <source>
        <dbReference type="ARBA" id="ARBA00022840"/>
    </source>
</evidence>
<sequence>MIGKLKIHIVGIGGIGMSGIALILKGQGYEVQGSDIKESSMVKKLREEGIRVFIGHKAENVHGANLVIHSSAVKFDNVELQEAKNLGIPVIPRADILSDIMRFKEGVAVAGTHGKTTTSSMIATIFHIAGLKPTILVGGRLSILGGVNAQSGDGNWLVAEADESDGTFLKLTPTFSVITNIDADHVDYYGSFENLKEAFLDFANRVSFYGKVFLCGECQNVKEIVGSIYKRKLIYGFSEKFDLYAKEIVPVGLGTIFDVYYKSKKLGRVKLNVPGKHNILNALGAIGVSLEVGVSFNQIAESLEMFRNANRRMELKGTVNGITFIDDYAHHPTEIETSYKALKSSFPDRRIVVLFQPHRFSRTNLLWKEFVKVLKEIDNLFISDIYPAGEKPIKGINAKNLARECGAVYCGSLKKACRTIKLELKPGDVFLSMGAGDVTKAFELITGEKDEQEDYLSF</sequence>
<dbReference type="HOGENOM" id="CLU_028104_2_2_0"/>
<evidence type="ECO:0000256" key="12">
    <source>
        <dbReference type="ARBA" id="ARBA00023316"/>
    </source>
</evidence>
<dbReference type="InterPro" id="IPR004101">
    <property type="entry name" value="Mur_ligase_C"/>
</dbReference>
<dbReference type="NCBIfam" id="TIGR01082">
    <property type="entry name" value="murC"/>
    <property type="match status" value="1"/>
</dbReference>
<evidence type="ECO:0000313" key="19">
    <source>
        <dbReference type="EMBL" id="ADY73000.1"/>
    </source>
</evidence>
<dbReference type="SUPFAM" id="SSF53244">
    <property type="entry name" value="MurD-like peptide ligases, peptide-binding domain"/>
    <property type="match status" value="1"/>
</dbReference>
<dbReference type="KEGG" id="dte:Dester_0344"/>
<name>F0S257_DESTD</name>
<keyword evidence="15" id="KW-0472">Membrane</keyword>
<dbReference type="Gene3D" id="3.90.190.20">
    <property type="entry name" value="Mur ligase, C-terminal domain"/>
    <property type="match status" value="1"/>
</dbReference>
<keyword evidence="12 14" id="KW-0961">Cell wall biogenesis/degradation</keyword>
<dbReference type="EMBL" id="CP002543">
    <property type="protein sequence ID" value="ADY73000.1"/>
    <property type="molecule type" value="Genomic_DNA"/>
</dbReference>
<evidence type="ECO:0000259" key="17">
    <source>
        <dbReference type="Pfam" id="PF02875"/>
    </source>
</evidence>
<evidence type="ECO:0000256" key="3">
    <source>
        <dbReference type="ARBA" id="ARBA00012211"/>
    </source>
</evidence>
<dbReference type="STRING" id="868864.Dester_0344"/>
<evidence type="ECO:0000259" key="18">
    <source>
        <dbReference type="Pfam" id="PF08245"/>
    </source>
</evidence>
<dbReference type="InterPro" id="IPR005758">
    <property type="entry name" value="UDP-N-AcMur_Ala_ligase_MurC"/>
</dbReference>
<keyword evidence="6 14" id="KW-0132">Cell division</keyword>
<organism evidence="19 20">
    <name type="scientific">Desulfurobacterium thermolithotrophum (strain DSM 11699 / BSA)</name>
    <dbReference type="NCBI Taxonomy" id="868864"/>
    <lineage>
        <taxon>Bacteria</taxon>
        <taxon>Pseudomonadati</taxon>
        <taxon>Aquificota</taxon>
        <taxon>Aquificia</taxon>
        <taxon>Desulfurobacteriales</taxon>
        <taxon>Desulfurobacteriaceae</taxon>
        <taxon>Desulfurobacterium</taxon>
    </lineage>
</organism>
<proteinExistence type="inferred from homology"/>
<feature type="domain" description="Mur ligase central" evidence="18">
    <location>
        <begin position="109"/>
        <end position="288"/>
    </location>
</feature>
<dbReference type="UniPathway" id="UPA00219"/>
<dbReference type="Gene3D" id="3.40.1190.10">
    <property type="entry name" value="Mur-like, catalytic domain"/>
    <property type="match status" value="1"/>
</dbReference>
<accession>F0S257</accession>
<dbReference type="Pfam" id="PF08245">
    <property type="entry name" value="Mur_ligase_M"/>
    <property type="match status" value="1"/>
</dbReference>
<dbReference type="GO" id="GO:0005737">
    <property type="term" value="C:cytoplasm"/>
    <property type="evidence" value="ECO:0007669"/>
    <property type="project" value="UniProtKB-SubCell"/>
</dbReference>
<reference evidence="19 20" key="1">
    <citation type="journal article" date="2011" name="Stand. Genomic Sci.">
        <title>Complete genome sequence of the thermophilic sulfur-reducer Desulfurobacterium thermolithotrophum type strain (BSA(T)) from a deep-sea hydrothermal vent.</title>
        <authorList>
            <person name="Goker M."/>
            <person name="Daligault H."/>
            <person name="Mwirichia R."/>
            <person name="Lapidus A."/>
            <person name="Lucas S."/>
            <person name="Deshpande S."/>
            <person name="Pagani I."/>
            <person name="Tapia R."/>
            <person name="Cheng J.F."/>
            <person name="Goodwin L."/>
            <person name="Pitluck S."/>
            <person name="Liolios K."/>
            <person name="Ivanova N."/>
            <person name="Mavromatis K."/>
            <person name="Mikhailova N."/>
            <person name="Pati A."/>
            <person name="Chen A."/>
            <person name="Palaniappan K."/>
            <person name="Han C."/>
            <person name="Land M."/>
            <person name="Hauser L."/>
            <person name="Pan C."/>
            <person name="Brambilla E.M."/>
            <person name="Rohde M."/>
            <person name="Spring S."/>
            <person name="Sikorski J."/>
            <person name="Wirth R."/>
            <person name="Detter J.C."/>
            <person name="Woyke T."/>
            <person name="Bristow J."/>
            <person name="Eisen J.A."/>
            <person name="Markowitz V."/>
            <person name="Hugenholtz P."/>
            <person name="Kyrpides N.C."/>
            <person name="Klenk H.P."/>
        </authorList>
    </citation>
    <scope>NUCLEOTIDE SEQUENCE [LARGE SCALE GENOMIC DNA]</scope>
    <source>
        <strain evidence="20">DSM 11699 / BSA</strain>
    </source>
</reference>
<keyword evidence="8 14" id="KW-0067">ATP-binding</keyword>
<dbReference type="GO" id="GO:0005524">
    <property type="term" value="F:ATP binding"/>
    <property type="evidence" value="ECO:0007669"/>
    <property type="project" value="UniProtKB-UniRule"/>
</dbReference>
<dbReference type="Proteomes" id="UP000007102">
    <property type="component" value="Chromosome"/>
</dbReference>
<dbReference type="AlphaFoldDB" id="F0S257"/>
<dbReference type="GO" id="GO:0051301">
    <property type="term" value="P:cell division"/>
    <property type="evidence" value="ECO:0007669"/>
    <property type="project" value="UniProtKB-KW"/>
</dbReference>
<comment type="pathway">
    <text evidence="2 14">Cell wall biogenesis; peptidoglycan biosynthesis.</text>
</comment>
<dbReference type="GO" id="GO:0071555">
    <property type="term" value="P:cell wall organization"/>
    <property type="evidence" value="ECO:0007669"/>
    <property type="project" value="UniProtKB-KW"/>
</dbReference>
<dbReference type="InterPro" id="IPR013221">
    <property type="entry name" value="Mur_ligase_cen"/>
</dbReference>
<keyword evidence="11 14" id="KW-0131">Cell cycle</keyword>
<protein>
    <recommendedName>
        <fullName evidence="3 14">UDP-N-acetylmuramate--L-alanine ligase</fullName>
        <ecNumber evidence="3 14">6.3.2.8</ecNumber>
    </recommendedName>
    <alternativeName>
        <fullName evidence="14">UDP-N-acetylmuramoyl-L-alanine synthetase</fullName>
    </alternativeName>
</protein>
<dbReference type="InterPro" id="IPR050061">
    <property type="entry name" value="MurCDEF_pg_biosynth"/>
</dbReference>
<feature type="transmembrane region" description="Helical" evidence="15">
    <location>
        <begin position="7"/>
        <end position="24"/>
    </location>
</feature>
<evidence type="ECO:0000256" key="2">
    <source>
        <dbReference type="ARBA" id="ARBA00004752"/>
    </source>
</evidence>
<dbReference type="Pfam" id="PF02875">
    <property type="entry name" value="Mur_ligase_C"/>
    <property type="match status" value="1"/>
</dbReference>
<keyword evidence="15" id="KW-0812">Transmembrane</keyword>
<dbReference type="PANTHER" id="PTHR43445:SF3">
    <property type="entry name" value="UDP-N-ACETYLMURAMATE--L-ALANINE LIGASE"/>
    <property type="match status" value="1"/>
</dbReference>
<keyword evidence="9 14" id="KW-0133">Cell shape</keyword>
<evidence type="ECO:0000256" key="5">
    <source>
        <dbReference type="ARBA" id="ARBA00022598"/>
    </source>
</evidence>
<evidence type="ECO:0000256" key="4">
    <source>
        <dbReference type="ARBA" id="ARBA00022490"/>
    </source>
</evidence>